<dbReference type="Proteomes" id="UP001226762">
    <property type="component" value="Unassembled WGS sequence"/>
</dbReference>
<evidence type="ECO:0000256" key="5">
    <source>
        <dbReference type="ARBA" id="ARBA00023014"/>
    </source>
</evidence>
<dbReference type="PANTHER" id="PTHR11061">
    <property type="entry name" value="RNA M5U METHYLTRANSFERASE"/>
    <property type="match status" value="1"/>
</dbReference>
<evidence type="ECO:0000256" key="1">
    <source>
        <dbReference type="ARBA" id="ARBA00022485"/>
    </source>
</evidence>
<reference evidence="8" key="2">
    <citation type="submission" date="2023-02" db="EMBL/GenBank/DDBJ databases">
        <title>'Rhodoalgimonas zhirmunskyi' gen. nov., isolated from a red alga.</title>
        <authorList>
            <person name="Nedashkovskaya O.I."/>
            <person name="Otstavnykh N.Y."/>
            <person name="Bystritskaya E.P."/>
            <person name="Balabanova L.A."/>
            <person name="Isaeva M.P."/>
        </authorList>
    </citation>
    <scope>NUCLEOTIDE SEQUENCE</scope>
    <source>
        <strain evidence="8">KCTC 52189</strain>
    </source>
</reference>
<dbReference type="CDD" id="cd02440">
    <property type="entry name" value="AdoMet_MTases"/>
    <property type="match status" value="1"/>
</dbReference>
<feature type="active site" description="Nucleophile" evidence="6">
    <location>
        <position position="362"/>
    </location>
</feature>
<dbReference type="GO" id="GO:0070041">
    <property type="term" value="F:rRNA (uridine-C5-)-methyltransferase activity"/>
    <property type="evidence" value="ECO:0007669"/>
    <property type="project" value="TreeGrafter"/>
</dbReference>
<keyword evidence="1" id="KW-0004">4Fe-4S</keyword>
<dbReference type="InterPro" id="IPR030390">
    <property type="entry name" value="MeTrfase_TrmA_AS"/>
</dbReference>
<gene>
    <name evidence="8" type="ORF">NO357_10875</name>
</gene>
<keyword evidence="3 6" id="KW-0808">Transferase</keyword>
<dbReference type="GO" id="GO:0051536">
    <property type="term" value="F:iron-sulfur cluster binding"/>
    <property type="evidence" value="ECO:0007669"/>
    <property type="project" value="UniProtKB-KW"/>
</dbReference>
<evidence type="ECO:0000313" key="9">
    <source>
        <dbReference type="Proteomes" id="UP001226762"/>
    </source>
</evidence>
<proteinExistence type="inferred from homology"/>
<dbReference type="PANTHER" id="PTHR11061:SF49">
    <property type="entry name" value="23S RRNA (URACIL(1939)-C(5))-METHYLTRANSFERASE RLMD"/>
    <property type="match status" value="1"/>
</dbReference>
<feature type="binding site" evidence="6">
    <location>
        <position position="268"/>
    </location>
    <ligand>
        <name>S-adenosyl-L-methionine</name>
        <dbReference type="ChEBI" id="CHEBI:59789"/>
    </ligand>
</feature>
<evidence type="ECO:0000256" key="2">
    <source>
        <dbReference type="ARBA" id="ARBA00022603"/>
    </source>
</evidence>
<reference evidence="8" key="1">
    <citation type="submission" date="2022-07" db="EMBL/GenBank/DDBJ databases">
        <authorList>
            <person name="Otstavnykh N."/>
            <person name="Isaeva M."/>
            <person name="Bystritskaya E."/>
        </authorList>
    </citation>
    <scope>NUCLEOTIDE SEQUENCE</scope>
    <source>
        <strain evidence="8">KCTC 52189</strain>
    </source>
</reference>
<keyword evidence="1" id="KW-0479">Metal-binding</keyword>
<dbReference type="AlphaFoldDB" id="A0AAE3WEV4"/>
<keyword evidence="1" id="KW-0408">Iron</keyword>
<dbReference type="SUPFAM" id="SSF53335">
    <property type="entry name" value="S-adenosyl-L-methionine-dependent methyltransferases"/>
    <property type="match status" value="1"/>
</dbReference>
<keyword evidence="9" id="KW-1185">Reference proteome</keyword>
<dbReference type="GO" id="GO:0070475">
    <property type="term" value="P:rRNA base methylation"/>
    <property type="evidence" value="ECO:0007669"/>
    <property type="project" value="TreeGrafter"/>
</dbReference>
<dbReference type="InterPro" id="IPR012340">
    <property type="entry name" value="NA-bd_OB-fold"/>
</dbReference>
<dbReference type="Gene3D" id="3.40.50.150">
    <property type="entry name" value="Vaccinia Virus protein VP39"/>
    <property type="match status" value="1"/>
</dbReference>
<dbReference type="RefSeq" id="WP_306735685.1">
    <property type="nucleotide sequence ID" value="NZ_JANHAX010000003.1"/>
</dbReference>
<evidence type="ECO:0000256" key="6">
    <source>
        <dbReference type="PROSITE-ProRule" id="PRU01024"/>
    </source>
</evidence>
<dbReference type="InterPro" id="IPR010280">
    <property type="entry name" value="U5_MeTrfase_fam"/>
</dbReference>
<evidence type="ECO:0000256" key="7">
    <source>
        <dbReference type="PROSITE-ProRule" id="PRU10015"/>
    </source>
</evidence>
<dbReference type="InterPro" id="IPR029063">
    <property type="entry name" value="SAM-dependent_MTases_sf"/>
</dbReference>
<dbReference type="Gene3D" id="2.40.50.1070">
    <property type="match status" value="1"/>
</dbReference>
<evidence type="ECO:0000313" key="8">
    <source>
        <dbReference type="EMBL" id="MDQ2090400.1"/>
    </source>
</evidence>
<comment type="caution">
    <text evidence="8">The sequence shown here is derived from an EMBL/GenBank/DDBJ whole genome shotgun (WGS) entry which is preliminary data.</text>
</comment>
<organism evidence="8 9">
    <name type="scientific">Marimonas arenosa</name>
    <dbReference type="NCBI Taxonomy" id="1795305"/>
    <lineage>
        <taxon>Bacteria</taxon>
        <taxon>Pseudomonadati</taxon>
        <taxon>Pseudomonadota</taxon>
        <taxon>Alphaproteobacteria</taxon>
        <taxon>Rhodobacterales</taxon>
        <taxon>Paracoccaceae</taxon>
        <taxon>Marimonas</taxon>
    </lineage>
</organism>
<dbReference type="Gene3D" id="2.40.50.140">
    <property type="entry name" value="Nucleic acid-binding proteins"/>
    <property type="match status" value="1"/>
</dbReference>
<name>A0AAE3WEV4_9RHOB</name>
<keyword evidence="2 6" id="KW-0489">Methyltransferase</keyword>
<dbReference type="EMBL" id="JANHAX010000003">
    <property type="protein sequence ID" value="MDQ2090400.1"/>
    <property type="molecule type" value="Genomic_DNA"/>
</dbReference>
<evidence type="ECO:0000256" key="4">
    <source>
        <dbReference type="ARBA" id="ARBA00022691"/>
    </source>
</evidence>
<dbReference type="Pfam" id="PF05958">
    <property type="entry name" value="tRNA_U5-meth_tr"/>
    <property type="match status" value="1"/>
</dbReference>
<keyword evidence="5" id="KW-0411">Iron-sulfur</keyword>
<feature type="binding site" evidence="6">
    <location>
        <position position="288"/>
    </location>
    <ligand>
        <name>S-adenosyl-L-methionine</name>
        <dbReference type="ChEBI" id="CHEBI:59789"/>
    </ligand>
</feature>
<feature type="binding site" evidence="6">
    <location>
        <position position="336"/>
    </location>
    <ligand>
        <name>S-adenosyl-L-methionine</name>
        <dbReference type="ChEBI" id="CHEBI:59789"/>
    </ligand>
</feature>
<dbReference type="PROSITE" id="PS01230">
    <property type="entry name" value="TRMA_1"/>
    <property type="match status" value="1"/>
</dbReference>
<keyword evidence="4 6" id="KW-0949">S-adenosyl-L-methionine</keyword>
<sequence length="407" mass="44222">METFVIERLGHHGDGVANGPVFAPRCLPGETVSGQRDGNTLTDIRILEPSADRVSPPCRHYKSCGGCHLQHASDGFVSRWKTEVIARALAANGLDTEIRPIITSEPRSRRRATLSARRTKKGALAGFHTRASDVITAIPDCLLLHPDVMRALPIAESLALAGASRRGELSLSVTRSDNGLDIAVEGGLPSDGPLLLTLAQEAERHDLARLSWNGEIIATRRPPQHRFGKAFVTPPPGAFLQATQSGEEALLKAVCEIVQDAARIIDLFAGCGTFSLPLAEIAEIHAVEGDKAMTAALDHGWRHAQGLRKVTTEARDLFRRPLMADEIDRFDACVIDPPRAGAEAQVTELGRSGTRRIAYVSCNPVTFARDARHLVAAGYALDWVQPVDQFRWSTHIELVARFTLTSK</sequence>
<dbReference type="PROSITE" id="PS51687">
    <property type="entry name" value="SAM_MT_RNA_M5U"/>
    <property type="match status" value="1"/>
</dbReference>
<comment type="similarity">
    <text evidence="6">Belongs to the class I-like SAM-binding methyltransferase superfamily. RNA M5U methyltransferase family.</text>
</comment>
<evidence type="ECO:0000256" key="3">
    <source>
        <dbReference type="ARBA" id="ARBA00022679"/>
    </source>
</evidence>
<accession>A0AAE3WEV4</accession>
<feature type="active site" evidence="7">
    <location>
        <position position="362"/>
    </location>
</feature>
<protein>
    <submittedName>
        <fullName evidence="8">Class I SAM-dependent RNA methyltransferase</fullName>
    </submittedName>
</protein>
<feature type="binding site" evidence="6">
    <location>
        <position position="241"/>
    </location>
    <ligand>
        <name>S-adenosyl-L-methionine</name>
        <dbReference type="ChEBI" id="CHEBI:59789"/>
    </ligand>
</feature>